<dbReference type="Gene3D" id="3.30.420.10">
    <property type="entry name" value="Ribonuclease H-like superfamily/Ribonuclease H"/>
    <property type="match status" value="1"/>
</dbReference>
<accession>A0ABV7FU97</accession>
<comment type="similarity">
    <text evidence="1">Belongs to the transposase IS21/IS408/IS1162 family.</text>
</comment>
<protein>
    <recommendedName>
        <fullName evidence="2">Integrase catalytic domain-containing protein</fullName>
    </recommendedName>
</protein>
<dbReference type="Pfam" id="PF22483">
    <property type="entry name" value="Mu-transpos_C_2"/>
    <property type="match status" value="1"/>
</dbReference>
<dbReference type="Proteomes" id="UP001595478">
    <property type="component" value="Unassembled WGS sequence"/>
</dbReference>
<organism evidence="3 4">
    <name type="scientific">Agaribacter flavus</name>
    <dbReference type="NCBI Taxonomy" id="1902781"/>
    <lineage>
        <taxon>Bacteria</taxon>
        <taxon>Pseudomonadati</taxon>
        <taxon>Pseudomonadota</taxon>
        <taxon>Gammaproteobacteria</taxon>
        <taxon>Alteromonadales</taxon>
        <taxon>Alteromonadaceae</taxon>
        <taxon>Agaribacter</taxon>
    </lineage>
</organism>
<dbReference type="EMBL" id="JBHRSW010000017">
    <property type="protein sequence ID" value="MFC3122067.1"/>
    <property type="molecule type" value="Genomic_DNA"/>
</dbReference>
<dbReference type="InterPro" id="IPR001584">
    <property type="entry name" value="Integrase_cat-core"/>
</dbReference>
<dbReference type="PANTHER" id="PTHR35004:SF8">
    <property type="entry name" value="TRANSPOSASE RV3428C-RELATED"/>
    <property type="match status" value="1"/>
</dbReference>
<dbReference type="InterPro" id="IPR012337">
    <property type="entry name" value="RNaseH-like_sf"/>
</dbReference>
<proteinExistence type="inferred from homology"/>
<name>A0ABV7FU97_9ALTE</name>
<dbReference type="PROSITE" id="PS50994">
    <property type="entry name" value="INTEGRASE"/>
    <property type="match status" value="1"/>
</dbReference>
<sequence>MINPQSFRNLVRVLERLRQKAIQAGHTSDQINKSALLESISSRKIGEFIDCSHQTVNRTVTRFLAIHKKLPETKLLSLTDNELLHLFYPKMVDKELPKRRPPIALIMNEAAKRPKKLGLKIKTIYLNYRAQDPSTALSISHFYYLVRQEIKQSKLEYLFEYEPGEVLCADYAGIKLIYYPESPQKPELLDVFVAIWGYSNRMFAVASKRHTTNDWVRGFVKAFTHFDACPCVVQFDNGEMVKKSGLLATLTEQAQCMSAHYDLMVDTSQIGSPRQNAKAEKGVQHISNRVLVPMRKLHFSTIDEVNAHLLAEVERLNDEPLQKIKVSRNALFEKHEKPASKGLPIHAYAPFDKRFTQTSSANCTVTYQSNLYSIPFEKRNQLLTIEITENNLSVFHNHQLIASHELLCGVNQRRMLDAHKSPAHLAQSHKNKAYFMQWAKAIDISIAKLVERQYERVNSENSRPAGKACIYIQKLYKRYGDEAFVSACKYADTHVITQVQELELVLQTEIHSDNNETQAPLVLPQHKNIRGAQYYGSN</sequence>
<dbReference type="PANTHER" id="PTHR35004">
    <property type="entry name" value="TRANSPOSASE RV3428C-RELATED"/>
    <property type="match status" value="1"/>
</dbReference>
<dbReference type="RefSeq" id="WP_376920201.1">
    <property type="nucleotide sequence ID" value="NZ_JBHRSW010000017.1"/>
</dbReference>
<evidence type="ECO:0000259" key="2">
    <source>
        <dbReference type="PROSITE" id="PS50994"/>
    </source>
</evidence>
<dbReference type="SUPFAM" id="SSF53098">
    <property type="entry name" value="Ribonuclease H-like"/>
    <property type="match status" value="1"/>
</dbReference>
<evidence type="ECO:0000256" key="1">
    <source>
        <dbReference type="ARBA" id="ARBA00009277"/>
    </source>
</evidence>
<feature type="domain" description="Integrase catalytic" evidence="2">
    <location>
        <begin position="159"/>
        <end position="339"/>
    </location>
</feature>
<keyword evidence="4" id="KW-1185">Reference proteome</keyword>
<dbReference type="InterPro" id="IPR036397">
    <property type="entry name" value="RNaseH_sf"/>
</dbReference>
<reference evidence="4" key="1">
    <citation type="journal article" date="2019" name="Int. J. Syst. Evol. Microbiol.">
        <title>The Global Catalogue of Microorganisms (GCM) 10K type strain sequencing project: providing services to taxonomists for standard genome sequencing and annotation.</title>
        <authorList>
            <consortium name="The Broad Institute Genomics Platform"/>
            <consortium name="The Broad Institute Genome Sequencing Center for Infectious Disease"/>
            <person name="Wu L."/>
            <person name="Ma J."/>
        </authorList>
    </citation>
    <scope>NUCLEOTIDE SEQUENCE [LARGE SCALE GENOMIC DNA]</scope>
    <source>
        <strain evidence="4">KCTC 52473</strain>
    </source>
</reference>
<gene>
    <name evidence="3" type="ORF">ACFOHL_10575</name>
</gene>
<evidence type="ECO:0000313" key="3">
    <source>
        <dbReference type="EMBL" id="MFC3122067.1"/>
    </source>
</evidence>
<evidence type="ECO:0000313" key="4">
    <source>
        <dbReference type="Proteomes" id="UP001595478"/>
    </source>
</evidence>
<dbReference type="InterPro" id="IPR054353">
    <property type="entry name" value="IstA-like_C"/>
</dbReference>
<comment type="caution">
    <text evidence="3">The sequence shown here is derived from an EMBL/GenBank/DDBJ whole genome shotgun (WGS) entry which is preliminary data.</text>
</comment>